<evidence type="ECO:0000313" key="3">
    <source>
        <dbReference type="EMBL" id="PCH59080.1"/>
    </source>
</evidence>
<protein>
    <submittedName>
        <fullName evidence="3">Acyl-CoA synthetase</fullName>
    </submittedName>
</protein>
<dbReference type="Proteomes" id="UP000218172">
    <property type="component" value="Unassembled WGS sequence"/>
</dbReference>
<organism evidence="3 4">
    <name type="scientific">SAR86 cluster bacterium</name>
    <dbReference type="NCBI Taxonomy" id="2030880"/>
    <lineage>
        <taxon>Bacteria</taxon>
        <taxon>Pseudomonadati</taxon>
        <taxon>Pseudomonadota</taxon>
        <taxon>Gammaproteobacteria</taxon>
        <taxon>SAR86 cluster</taxon>
    </lineage>
</organism>
<dbReference type="Gene3D" id="3.30.300.30">
    <property type="match status" value="1"/>
</dbReference>
<dbReference type="PANTHER" id="PTHR43767:SF1">
    <property type="entry name" value="NONRIBOSOMAL PEPTIDE SYNTHASE PES1 (EUROFUNG)-RELATED"/>
    <property type="match status" value="1"/>
</dbReference>
<dbReference type="NCBIfam" id="NF005714">
    <property type="entry name" value="PRK07529.1"/>
    <property type="match status" value="1"/>
</dbReference>
<proteinExistence type="predicted"/>
<feature type="domain" description="AMP-binding enzyme C-terminal" evidence="2">
    <location>
        <begin position="518"/>
        <end position="593"/>
    </location>
</feature>
<dbReference type="SUPFAM" id="SSF56801">
    <property type="entry name" value="Acetyl-CoA synthetase-like"/>
    <property type="match status" value="1"/>
</dbReference>
<dbReference type="InterPro" id="IPR050237">
    <property type="entry name" value="ATP-dep_AMP-bd_enzyme"/>
</dbReference>
<name>A0A2A4MGS3_9GAMM</name>
<dbReference type="InterPro" id="IPR045851">
    <property type="entry name" value="AMP-bd_C_sf"/>
</dbReference>
<dbReference type="Pfam" id="PF00501">
    <property type="entry name" value="AMP-binding"/>
    <property type="match status" value="1"/>
</dbReference>
<gene>
    <name evidence="3" type="ORF">COC19_07635</name>
</gene>
<dbReference type="EMBL" id="NVQR01000135">
    <property type="protein sequence ID" value="PCH59080.1"/>
    <property type="molecule type" value="Genomic_DNA"/>
</dbReference>
<evidence type="ECO:0000259" key="2">
    <source>
        <dbReference type="Pfam" id="PF13193"/>
    </source>
</evidence>
<evidence type="ECO:0000313" key="4">
    <source>
        <dbReference type="Proteomes" id="UP000218172"/>
    </source>
</evidence>
<dbReference type="Gene3D" id="3.40.50.12780">
    <property type="entry name" value="N-terminal domain of ligase-like"/>
    <property type="match status" value="1"/>
</dbReference>
<sequence length="660" mass="72581">MAAVEITWYKLYLILPFYCLSDIHFSGDSQLSDLSTATSVTTTEPLLEDIGSVREFENTPLLEQFPFTDSYHLIMHSAASFGEDTALEFLLQGKADEATATVSFAELGRNVTRTANLLNQLGIEVDDAVSIILPISLQTHYAIWGAQAAGIANPINPMLEPEHIAEIIAAANAKVVICLGASPHSDIWEKVTYAVDSLSHVTTLVAVHIDHFTSKQDTQFDHPSIEVLDFNEAISTQNSDSLDSQRTFLAEHKAAYFHTGGTTGRPKLAQLSHGNMAFIGQLMQVYTSHMERHTILCGLPLFHIYGVIIQGISAFSVGNRIILMTPSGFRNEAAMHNFWKHIERFQVRGFSTVPTVLMALSHMPVGDSDISCLNNINSGAAPLSHPFELSFEKKFDVAVGNGYGMTETTALISRAPQQQPPGSVGMRIPYSQIRIVELEDNKIIADCDLGDSGVILVKGPQVFIGYRSEQDNQRAWLEDGWFNTGDIGYMDDDGFLYLSGRAKDLIIRSGHNIDPELIEVPLSQHPDVSTVIAIGYPDLFAGELPMAFVVLAPGKTSSQQALLDYCSVHISERAAVPKRIEFLDAVPLTAVGKIFKPKLRQMMCEQVIQAQLKQHQINGLVTSVLEKKRGLVVTIKLEDKTHSAKISDIVQGYNFPIDIS</sequence>
<dbReference type="InterPro" id="IPR042099">
    <property type="entry name" value="ANL_N_sf"/>
</dbReference>
<feature type="domain" description="AMP-dependent synthetase/ligase" evidence="1">
    <location>
        <begin position="76"/>
        <end position="466"/>
    </location>
</feature>
<comment type="caution">
    <text evidence="3">The sequence shown here is derived from an EMBL/GenBank/DDBJ whole genome shotgun (WGS) entry which is preliminary data.</text>
</comment>
<dbReference type="PANTHER" id="PTHR43767">
    <property type="entry name" value="LONG-CHAIN-FATTY-ACID--COA LIGASE"/>
    <property type="match status" value="1"/>
</dbReference>
<reference evidence="4" key="1">
    <citation type="submission" date="2017-08" db="EMBL/GenBank/DDBJ databases">
        <title>A dynamic microbial community with high functional redundancy inhabits the cold, oxic subseafloor aquifer.</title>
        <authorList>
            <person name="Tully B.J."/>
            <person name="Wheat C.G."/>
            <person name="Glazer B.T."/>
            <person name="Huber J.A."/>
        </authorList>
    </citation>
    <scope>NUCLEOTIDE SEQUENCE [LARGE SCALE GENOMIC DNA]</scope>
</reference>
<accession>A0A2A4MGS3</accession>
<evidence type="ECO:0000259" key="1">
    <source>
        <dbReference type="Pfam" id="PF00501"/>
    </source>
</evidence>
<dbReference type="PROSITE" id="PS00455">
    <property type="entry name" value="AMP_BINDING"/>
    <property type="match status" value="1"/>
</dbReference>
<dbReference type="InterPro" id="IPR000873">
    <property type="entry name" value="AMP-dep_synth/lig_dom"/>
</dbReference>
<dbReference type="Pfam" id="PF13193">
    <property type="entry name" value="AMP-binding_C"/>
    <property type="match status" value="1"/>
</dbReference>
<dbReference type="InterPro" id="IPR025110">
    <property type="entry name" value="AMP-bd_C"/>
</dbReference>
<dbReference type="InterPro" id="IPR020845">
    <property type="entry name" value="AMP-binding_CS"/>
</dbReference>
<dbReference type="AlphaFoldDB" id="A0A2A4MGS3"/>
<dbReference type="GO" id="GO:0016878">
    <property type="term" value="F:acid-thiol ligase activity"/>
    <property type="evidence" value="ECO:0007669"/>
    <property type="project" value="UniProtKB-ARBA"/>
</dbReference>